<proteinExistence type="predicted"/>
<dbReference type="Gene3D" id="3.40.50.1820">
    <property type="entry name" value="alpha/beta hydrolase"/>
    <property type="match status" value="1"/>
</dbReference>
<name>A0A2S6GI95_9GAMM</name>
<dbReference type="GO" id="GO:0016020">
    <property type="term" value="C:membrane"/>
    <property type="evidence" value="ECO:0007669"/>
    <property type="project" value="TreeGrafter"/>
</dbReference>
<dbReference type="InterPro" id="IPR029058">
    <property type="entry name" value="AB_hydrolase_fold"/>
</dbReference>
<evidence type="ECO:0000313" key="2">
    <source>
        <dbReference type="EMBL" id="PPK64935.1"/>
    </source>
</evidence>
<keyword evidence="3" id="KW-1185">Reference proteome</keyword>
<sequence length="287" mass="32563">MKKRHWVFGMNKTIGNNWILLRGLARESAHWGDFIPLLQSAFPDAQITLIDLPGTGCFYREPSPCTIKAITDSTRRHALERGFIQQPATILALSLGAMVAWEWMRSYPEDICGATLMNTSFADLSPFYQRLRWQSYKDFAALVMTRDIYKRESGILQLVSNRRHIARDGVYAASQPGTGAAQDQRVSRAWAKIHNERPISLNNSFRQIIAAASYRPGEIKPKQPVLLLNGQGDRLVAPACSEAIHKKWNLELRRHPWAGHDLTLDDGTWVVERLQDWVAQNNSGYGH</sequence>
<dbReference type="Proteomes" id="UP000238071">
    <property type="component" value="Unassembled WGS sequence"/>
</dbReference>
<dbReference type="InterPro" id="IPR050266">
    <property type="entry name" value="AB_hydrolase_sf"/>
</dbReference>
<gene>
    <name evidence="2" type="ORF">B0F88_12312</name>
</gene>
<feature type="domain" description="AB hydrolase-1" evidence="1">
    <location>
        <begin position="19"/>
        <end position="264"/>
    </location>
</feature>
<evidence type="ECO:0000313" key="3">
    <source>
        <dbReference type="Proteomes" id="UP000238071"/>
    </source>
</evidence>
<comment type="caution">
    <text evidence="2">The sequence shown here is derived from an EMBL/GenBank/DDBJ whole genome shotgun (WGS) entry which is preliminary data.</text>
</comment>
<organism evidence="2 3">
    <name type="scientific">Methylobacter tundripaludum</name>
    <dbReference type="NCBI Taxonomy" id="173365"/>
    <lineage>
        <taxon>Bacteria</taxon>
        <taxon>Pseudomonadati</taxon>
        <taxon>Pseudomonadota</taxon>
        <taxon>Gammaproteobacteria</taxon>
        <taxon>Methylococcales</taxon>
        <taxon>Methylococcaceae</taxon>
        <taxon>Methylobacter</taxon>
    </lineage>
</organism>
<dbReference type="Pfam" id="PF00561">
    <property type="entry name" value="Abhydrolase_1"/>
    <property type="match status" value="1"/>
</dbReference>
<dbReference type="AlphaFoldDB" id="A0A2S6GI95"/>
<protein>
    <submittedName>
        <fullName evidence="2">Pimeloyl-ACP methyl ester carboxylesterase</fullName>
    </submittedName>
</protein>
<dbReference type="PANTHER" id="PTHR43798">
    <property type="entry name" value="MONOACYLGLYCEROL LIPASE"/>
    <property type="match status" value="1"/>
</dbReference>
<evidence type="ECO:0000259" key="1">
    <source>
        <dbReference type="Pfam" id="PF00561"/>
    </source>
</evidence>
<dbReference type="EMBL" id="PTIY01000023">
    <property type="protein sequence ID" value="PPK64935.1"/>
    <property type="molecule type" value="Genomic_DNA"/>
</dbReference>
<reference evidence="2 3" key="1">
    <citation type="submission" date="2018-02" db="EMBL/GenBank/DDBJ databases">
        <title>Subsurface microbial communities from deep shales in Ohio and West Virginia, USA.</title>
        <authorList>
            <person name="Wrighton K."/>
        </authorList>
    </citation>
    <scope>NUCLEOTIDE SEQUENCE [LARGE SCALE GENOMIC DNA]</scope>
    <source>
        <strain evidence="2 3">OWC-G53F</strain>
    </source>
</reference>
<accession>A0A2S6GI95</accession>
<dbReference type="SUPFAM" id="SSF53474">
    <property type="entry name" value="alpha/beta-Hydrolases"/>
    <property type="match status" value="1"/>
</dbReference>
<dbReference type="PANTHER" id="PTHR43798:SF33">
    <property type="entry name" value="HYDROLASE, PUTATIVE (AFU_ORTHOLOGUE AFUA_2G14860)-RELATED"/>
    <property type="match status" value="1"/>
</dbReference>
<dbReference type="InterPro" id="IPR000073">
    <property type="entry name" value="AB_hydrolase_1"/>
</dbReference>